<name>A0ABD1XJ07_9MARC</name>
<evidence type="ECO:0000313" key="2">
    <source>
        <dbReference type="EMBL" id="KAL2608929.1"/>
    </source>
</evidence>
<keyword evidence="3" id="KW-1185">Reference proteome</keyword>
<organism evidence="2 3">
    <name type="scientific">Riccia fluitans</name>
    <dbReference type="NCBI Taxonomy" id="41844"/>
    <lineage>
        <taxon>Eukaryota</taxon>
        <taxon>Viridiplantae</taxon>
        <taxon>Streptophyta</taxon>
        <taxon>Embryophyta</taxon>
        <taxon>Marchantiophyta</taxon>
        <taxon>Marchantiopsida</taxon>
        <taxon>Marchantiidae</taxon>
        <taxon>Marchantiales</taxon>
        <taxon>Ricciaceae</taxon>
        <taxon>Riccia</taxon>
    </lineage>
</organism>
<feature type="coiled-coil region" evidence="1">
    <location>
        <begin position="105"/>
        <end position="142"/>
    </location>
</feature>
<reference evidence="2 3" key="1">
    <citation type="submission" date="2024-09" db="EMBL/GenBank/DDBJ databases">
        <title>Chromosome-scale assembly of Riccia fluitans.</title>
        <authorList>
            <person name="Paukszto L."/>
            <person name="Sawicki J."/>
            <person name="Karawczyk K."/>
            <person name="Piernik-Szablinska J."/>
            <person name="Szczecinska M."/>
            <person name="Mazdziarz M."/>
        </authorList>
    </citation>
    <scope>NUCLEOTIDE SEQUENCE [LARGE SCALE GENOMIC DNA]</scope>
    <source>
        <strain evidence="2">Rf_01</strain>
        <tissue evidence="2">Aerial parts of the thallus</tissue>
    </source>
</reference>
<keyword evidence="1" id="KW-0175">Coiled coil</keyword>
<dbReference type="Proteomes" id="UP001605036">
    <property type="component" value="Unassembled WGS sequence"/>
</dbReference>
<gene>
    <name evidence="2" type="ORF">R1flu_027502</name>
</gene>
<evidence type="ECO:0000313" key="3">
    <source>
        <dbReference type="Proteomes" id="UP001605036"/>
    </source>
</evidence>
<evidence type="ECO:0000256" key="1">
    <source>
        <dbReference type="SAM" id="Coils"/>
    </source>
</evidence>
<proteinExistence type="predicted"/>
<dbReference type="EMBL" id="JBHFFA010000008">
    <property type="protein sequence ID" value="KAL2608929.1"/>
    <property type="molecule type" value="Genomic_DNA"/>
</dbReference>
<accession>A0ABD1XJ07</accession>
<sequence>MSGGSHSSNLELLDQEASMQNIDRLVEALEMEAKESGMSKVPPFEVEAEFLKLTSRKYKKDVWQDIAPWSGFSLTHSQPRSKGWVMDDFKKFSLEGHPDDYALDKVEWDNEKGELVLEREALKEELNKAKEMAIEVEQCKEAFN</sequence>
<protein>
    <submittedName>
        <fullName evidence="2">Uncharacterized protein</fullName>
    </submittedName>
</protein>
<dbReference type="AlphaFoldDB" id="A0ABD1XJ07"/>
<comment type="caution">
    <text evidence="2">The sequence shown here is derived from an EMBL/GenBank/DDBJ whole genome shotgun (WGS) entry which is preliminary data.</text>
</comment>